<comment type="caution">
    <text evidence="4">The sequence shown here is derived from an EMBL/GenBank/DDBJ whole genome shotgun (WGS) entry which is preliminary data.</text>
</comment>
<evidence type="ECO:0000256" key="1">
    <source>
        <dbReference type="ARBA" id="ARBA00013260"/>
    </source>
</evidence>
<dbReference type="InterPro" id="IPR042237">
    <property type="entry name" value="PTRHD1"/>
</dbReference>
<dbReference type="VEuPathDB" id="MicrosporidiaDB:NEDG_00127"/>
<dbReference type="STRING" id="1805483.A0A177EKK4"/>
<protein>
    <recommendedName>
        <fullName evidence="1">peptidyl-tRNA hydrolase</fullName>
        <ecNumber evidence="1">3.1.1.29</ecNumber>
    </recommendedName>
</protein>
<organism evidence="4 5">
    <name type="scientific">Nematocida displodere</name>
    <dbReference type="NCBI Taxonomy" id="1805483"/>
    <lineage>
        <taxon>Eukaryota</taxon>
        <taxon>Fungi</taxon>
        <taxon>Fungi incertae sedis</taxon>
        <taxon>Microsporidia</taxon>
        <taxon>Nematocida</taxon>
    </lineage>
</organism>
<sequence>MKPVLYLLLRNDLPRYSVGALVAQGIHASLQVLPRTQTAETDQYFGPHLAVVVLSVAETELGEAARVLEEHKVPYHPWTEHPENEVTCLCLSPVDKEVSEVPRLLRHLKLYK</sequence>
<dbReference type="RefSeq" id="XP_067545253.1">
    <property type="nucleotide sequence ID" value="XM_067687545.1"/>
</dbReference>
<dbReference type="OrthoDB" id="201213at2759"/>
<evidence type="ECO:0000256" key="2">
    <source>
        <dbReference type="ARBA" id="ARBA00022801"/>
    </source>
</evidence>
<gene>
    <name evidence="4" type="ORF">NEDG_00127</name>
</gene>
<dbReference type="EC" id="3.1.1.29" evidence="1"/>
<dbReference type="PANTHER" id="PTHR46194">
    <property type="entry name" value="PEPTIDYL-TRNA HYDROLASE PTRHD1-RELATED"/>
    <property type="match status" value="1"/>
</dbReference>
<dbReference type="InterPro" id="IPR002833">
    <property type="entry name" value="PTH2"/>
</dbReference>
<dbReference type="Pfam" id="PF01981">
    <property type="entry name" value="PTH2"/>
    <property type="match status" value="1"/>
</dbReference>
<evidence type="ECO:0000313" key="5">
    <source>
        <dbReference type="Proteomes" id="UP000185944"/>
    </source>
</evidence>
<accession>A0A177EKK4</accession>
<dbReference type="GO" id="GO:0004045">
    <property type="term" value="F:peptidyl-tRNA hydrolase activity"/>
    <property type="evidence" value="ECO:0007669"/>
    <property type="project" value="UniProtKB-EC"/>
</dbReference>
<dbReference type="Proteomes" id="UP000185944">
    <property type="component" value="Unassembled WGS sequence"/>
</dbReference>
<keyword evidence="5" id="KW-1185">Reference proteome</keyword>
<dbReference type="AlphaFoldDB" id="A0A177EKK4"/>
<comment type="catalytic activity">
    <reaction evidence="3">
        <text>an N-acyl-L-alpha-aminoacyl-tRNA + H2O = an N-acyl-L-amino acid + a tRNA + H(+)</text>
        <dbReference type="Rhea" id="RHEA:54448"/>
        <dbReference type="Rhea" id="RHEA-COMP:10123"/>
        <dbReference type="Rhea" id="RHEA-COMP:13883"/>
        <dbReference type="ChEBI" id="CHEBI:15377"/>
        <dbReference type="ChEBI" id="CHEBI:15378"/>
        <dbReference type="ChEBI" id="CHEBI:59874"/>
        <dbReference type="ChEBI" id="CHEBI:78442"/>
        <dbReference type="ChEBI" id="CHEBI:138191"/>
        <dbReference type="EC" id="3.1.1.29"/>
    </reaction>
</comment>
<reference evidence="4 5" key="1">
    <citation type="submission" date="2016-02" db="EMBL/GenBank/DDBJ databases">
        <title>Discovery of a natural microsporidian pathogen with a broad tissue tropism in Caenorhabditis elegans.</title>
        <authorList>
            <person name="Luallen R.J."/>
            <person name="Reinke A.W."/>
            <person name="Tong L."/>
            <person name="Botts M.R."/>
            <person name="Felix M.-A."/>
            <person name="Troemel E.R."/>
        </authorList>
    </citation>
    <scope>NUCLEOTIDE SEQUENCE [LARGE SCALE GENOMIC DNA]</scope>
    <source>
        <strain evidence="4 5">JUm2807</strain>
    </source>
</reference>
<dbReference type="Gene3D" id="3.40.1490.10">
    <property type="entry name" value="Bit1"/>
    <property type="match status" value="1"/>
</dbReference>
<proteinExistence type="predicted"/>
<dbReference type="GeneID" id="93646477"/>
<dbReference type="SUPFAM" id="SSF102462">
    <property type="entry name" value="Peptidyl-tRNA hydrolase II"/>
    <property type="match status" value="1"/>
</dbReference>
<keyword evidence="2" id="KW-0378">Hydrolase</keyword>
<evidence type="ECO:0000256" key="3">
    <source>
        <dbReference type="ARBA" id="ARBA00048707"/>
    </source>
</evidence>
<dbReference type="EMBL" id="LTDL01000014">
    <property type="protein sequence ID" value="OAG31652.1"/>
    <property type="molecule type" value="Genomic_DNA"/>
</dbReference>
<name>A0A177EKK4_9MICR</name>
<dbReference type="PANTHER" id="PTHR46194:SF1">
    <property type="entry name" value="PEPTIDYL-TRNA HYDROLASE PTRHD1-RELATED"/>
    <property type="match status" value="1"/>
</dbReference>
<dbReference type="InterPro" id="IPR023476">
    <property type="entry name" value="Pep_tRNA_hydro_II_dom_sf"/>
</dbReference>
<evidence type="ECO:0000313" key="4">
    <source>
        <dbReference type="EMBL" id="OAG31652.1"/>
    </source>
</evidence>